<evidence type="ECO:0000256" key="4">
    <source>
        <dbReference type="ARBA" id="ARBA00022679"/>
    </source>
</evidence>
<name>A0A9P6ASL2_9AGAM</name>
<dbReference type="PANTHER" id="PTHR14456:SF2">
    <property type="entry name" value="INOSITOL-PENTAKISPHOSPHATE 2-KINASE"/>
    <property type="match status" value="1"/>
</dbReference>
<organism evidence="10 11">
    <name type="scientific">Hydnum rufescens UP504</name>
    <dbReference type="NCBI Taxonomy" id="1448309"/>
    <lineage>
        <taxon>Eukaryota</taxon>
        <taxon>Fungi</taxon>
        <taxon>Dikarya</taxon>
        <taxon>Basidiomycota</taxon>
        <taxon>Agaricomycotina</taxon>
        <taxon>Agaricomycetes</taxon>
        <taxon>Cantharellales</taxon>
        <taxon>Hydnaceae</taxon>
        <taxon>Hydnum</taxon>
    </lineage>
</organism>
<evidence type="ECO:0000256" key="3">
    <source>
        <dbReference type="ARBA" id="ARBA00014846"/>
    </source>
</evidence>
<evidence type="ECO:0000313" key="11">
    <source>
        <dbReference type="Proteomes" id="UP000886523"/>
    </source>
</evidence>
<comment type="catalytic activity">
    <reaction evidence="1 8">
        <text>1D-myo-inositol 1,3,4,5,6-pentakisphosphate + ATP = 1D-myo-inositol hexakisphosphate + ADP + H(+)</text>
        <dbReference type="Rhea" id="RHEA:20313"/>
        <dbReference type="ChEBI" id="CHEBI:15378"/>
        <dbReference type="ChEBI" id="CHEBI:30616"/>
        <dbReference type="ChEBI" id="CHEBI:57733"/>
        <dbReference type="ChEBI" id="CHEBI:58130"/>
        <dbReference type="ChEBI" id="CHEBI:456216"/>
        <dbReference type="EC" id="2.7.1.158"/>
    </reaction>
</comment>
<keyword evidence="11" id="KW-1185">Reference proteome</keyword>
<proteinExistence type="predicted"/>
<evidence type="ECO:0000256" key="9">
    <source>
        <dbReference type="SAM" id="MobiDB-lite"/>
    </source>
</evidence>
<dbReference type="EMBL" id="MU129002">
    <property type="protein sequence ID" value="KAF9511294.1"/>
    <property type="molecule type" value="Genomic_DNA"/>
</dbReference>
<sequence>MEDLGSTSPTDWRYVSEGGATMVFSYIGSHNPRFSGKVIRLRKTPRTHGAEEDDGEKDDPSPSFQSQVISLLIGPEYLPHLESCQINPTWLTRLAVLAESSRPAHRVLEGSIDTSKHRAILATDLIGRAGWAVEIKPKWGFLPNPRYLSPETHKVKTSHSRFVMHTYYRTVIGHRSHPTSYDPLDLFSEDEDRITRAIEALWDAWIASEGALNNLRISTAGRIITPSDAFTPSGDLAFDLDAASIGSRQGWAPGSLKQSFARALLPLITQTDLIRSIGVLQSSLDPLDIEGLTALWTRVHGVGIPLGSGEPEPSLDDWVAFARMYRSEGLKIDEDNPTKDQLRYHILAYLMSATFKDCSVILRFPGPPSAEEGGKPSIAVIDLDPKSIGGFANWTRLDRHIAQAYTARCP</sequence>
<dbReference type="EC" id="2.7.1.158" evidence="2 8"/>
<dbReference type="GO" id="GO:0032958">
    <property type="term" value="P:inositol phosphate biosynthetic process"/>
    <property type="evidence" value="ECO:0007669"/>
    <property type="project" value="TreeGrafter"/>
</dbReference>
<comment type="function">
    <text evidence="8">Phosphorylates Ins(1,3,4,5,6)P5 at position 2 to form Ins(1,2,3,4,5,6)P6 (InsP6 or phytate).</text>
</comment>
<evidence type="ECO:0000256" key="8">
    <source>
        <dbReference type="RuleBase" id="RU364126"/>
    </source>
</evidence>
<dbReference type="Proteomes" id="UP000886523">
    <property type="component" value="Unassembled WGS sequence"/>
</dbReference>
<dbReference type="Pfam" id="PF06090">
    <property type="entry name" value="Ins_P5_2-kin"/>
    <property type="match status" value="1"/>
</dbReference>
<dbReference type="InterPro" id="IPR009286">
    <property type="entry name" value="Ins_P5_2-kin"/>
</dbReference>
<dbReference type="GO" id="GO:0005524">
    <property type="term" value="F:ATP binding"/>
    <property type="evidence" value="ECO:0007669"/>
    <property type="project" value="UniProtKB-KW"/>
</dbReference>
<comment type="domain">
    <text evidence="8">The EXKPK motif is conserved in inositol-pentakisphosphate 2-kinases of both family 1 and 2.</text>
</comment>
<keyword evidence="4 8" id="KW-0808">Transferase</keyword>
<evidence type="ECO:0000256" key="6">
    <source>
        <dbReference type="ARBA" id="ARBA00022777"/>
    </source>
</evidence>
<feature type="region of interest" description="Disordered" evidence="9">
    <location>
        <begin position="38"/>
        <end position="64"/>
    </location>
</feature>
<keyword evidence="5 8" id="KW-0547">Nucleotide-binding</keyword>
<dbReference type="GO" id="GO:0005634">
    <property type="term" value="C:nucleus"/>
    <property type="evidence" value="ECO:0007669"/>
    <property type="project" value="TreeGrafter"/>
</dbReference>
<comment type="caution">
    <text evidence="10">The sequence shown here is derived from an EMBL/GenBank/DDBJ whole genome shotgun (WGS) entry which is preliminary data.</text>
</comment>
<keyword evidence="7 8" id="KW-0067">ATP-binding</keyword>
<keyword evidence="6 8" id="KW-0418">Kinase</keyword>
<evidence type="ECO:0000256" key="5">
    <source>
        <dbReference type="ARBA" id="ARBA00022741"/>
    </source>
</evidence>
<gene>
    <name evidence="10" type="ORF">BS47DRAFT_1346930</name>
</gene>
<accession>A0A9P6ASL2</accession>
<evidence type="ECO:0000256" key="7">
    <source>
        <dbReference type="ARBA" id="ARBA00022840"/>
    </source>
</evidence>
<evidence type="ECO:0000256" key="1">
    <source>
        <dbReference type="ARBA" id="ARBA00001774"/>
    </source>
</evidence>
<protein>
    <recommendedName>
        <fullName evidence="3 8">Inositol-pentakisphosphate 2-kinase</fullName>
        <ecNumber evidence="2 8">2.7.1.158</ecNumber>
    </recommendedName>
</protein>
<evidence type="ECO:0000256" key="2">
    <source>
        <dbReference type="ARBA" id="ARBA00012023"/>
    </source>
</evidence>
<dbReference type="PANTHER" id="PTHR14456">
    <property type="entry name" value="INOSITOL POLYPHOSPHATE KINASE 1"/>
    <property type="match status" value="1"/>
</dbReference>
<dbReference type="InterPro" id="IPR043001">
    <property type="entry name" value="IP5_2-K_N_lobe"/>
</dbReference>
<dbReference type="AlphaFoldDB" id="A0A9P6ASL2"/>
<dbReference type="GO" id="GO:0035299">
    <property type="term" value="F:inositol-1,3,4,5,6-pentakisphosphate 2-kinase activity"/>
    <property type="evidence" value="ECO:0007669"/>
    <property type="project" value="UniProtKB-EC"/>
</dbReference>
<dbReference type="Gene3D" id="3.30.200.110">
    <property type="entry name" value="Inositol-pentakisphosphate 2-kinase, N-lobe"/>
    <property type="match status" value="1"/>
</dbReference>
<evidence type="ECO:0000313" key="10">
    <source>
        <dbReference type="EMBL" id="KAF9511294.1"/>
    </source>
</evidence>
<reference evidence="10" key="1">
    <citation type="journal article" date="2020" name="Nat. Commun.">
        <title>Large-scale genome sequencing of mycorrhizal fungi provides insights into the early evolution of symbiotic traits.</title>
        <authorList>
            <person name="Miyauchi S."/>
            <person name="Kiss E."/>
            <person name="Kuo A."/>
            <person name="Drula E."/>
            <person name="Kohler A."/>
            <person name="Sanchez-Garcia M."/>
            <person name="Morin E."/>
            <person name="Andreopoulos B."/>
            <person name="Barry K.W."/>
            <person name="Bonito G."/>
            <person name="Buee M."/>
            <person name="Carver A."/>
            <person name="Chen C."/>
            <person name="Cichocki N."/>
            <person name="Clum A."/>
            <person name="Culley D."/>
            <person name="Crous P.W."/>
            <person name="Fauchery L."/>
            <person name="Girlanda M."/>
            <person name="Hayes R.D."/>
            <person name="Keri Z."/>
            <person name="LaButti K."/>
            <person name="Lipzen A."/>
            <person name="Lombard V."/>
            <person name="Magnuson J."/>
            <person name="Maillard F."/>
            <person name="Murat C."/>
            <person name="Nolan M."/>
            <person name="Ohm R.A."/>
            <person name="Pangilinan J."/>
            <person name="Pereira M.F."/>
            <person name="Perotto S."/>
            <person name="Peter M."/>
            <person name="Pfister S."/>
            <person name="Riley R."/>
            <person name="Sitrit Y."/>
            <person name="Stielow J.B."/>
            <person name="Szollosi G."/>
            <person name="Zifcakova L."/>
            <person name="Stursova M."/>
            <person name="Spatafora J.W."/>
            <person name="Tedersoo L."/>
            <person name="Vaario L.M."/>
            <person name="Yamada A."/>
            <person name="Yan M."/>
            <person name="Wang P."/>
            <person name="Xu J."/>
            <person name="Bruns T."/>
            <person name="Baldrian P."/>
            <person name="Vilgalys R."/>
            <person name="Dunand C."/>
            <person name="Henrissat B."/>
            <person name="Grigoriev I.V."/>
            <person name="Hibbett D."/>
            <person name="Nagy L.G."/>
            <person name="Martin F.M."/>
        </authorList>
    </citation>
    <scope>NUCLEOTIDE SEQUENCE</scope>
    <source>
        <strain evidence="10">UP504</strain>
    </source>
</reference>
<dbReference type="OrthoDB" id="272370at2759"/>